<dbReference type="RefSeq" id="WP_107845106.1">
    <property type="nucleotide sequence ID" value="NZ_QBKS01000001.1"/>
</dbReference>
<keyword evidence="1" id="KW-1133">Transmembrane helix</keyword>
<dbReference type="Proteomes" id="UP000243978">
    <property type="component" value="Unassembled WGS sequence"/>
</dbReference>
<keyword evidence="3" id="KW-1185">Reference proteome</keyword>
<dbReference type="OrthoDB" id="7703483at2"/>
<dbReference type="AlphaFoldDB" id="A0A2T6BLK2"/>
<protein>
    <submittedName>
        <fullName evidence="2">Uncharacterized protein</fullName>
    </submittedName>
</protein>
<reference evidence="2 3" key="1">
    <citation type="submission" date="2018-04" db="EMBL/GenBank/DDBJ databases">
        <title>Genomic Encyclopedia of Archaeal and Bacterial Type Strains, Phase II (KMG-II): from individual species to whole genera.</title>
        <authorList>
            <person name="Goeker M."/>
        </authorList>
    </citation>
    <scope>NUCLEOTIDE SEQUENCE [LARGE SCALE GENOMIC DNA]</scope>
    <source>
        <strain evidence="2 3">DSM 100977</strain>
    </source>
</reference>
<gene>
    <name evidence="2" type="ORF">C8N43_1628</name>
</gene>
<evidence type="ECO:0000313" key="2">
    <source>
        <dbReference type="EMBL" id="PTX56963.1"/>
    </source>
</evidence>
<keyword evidence="1" id="KW-0812">Transmembrane</keyword>
<comment type="caution">
    <text evidence="2">The sequence shown here is derived from an EMBL/GenBank/DDBJ whole genome shotgun (WGS) entry which is preliminary data.</text>
</comment>
<evidence type="ECO:0000256" key="1">
    <source>
        <dbReference type="SAM" id="Phobius"/>
    </source>
</evidence>
<dbReference type="EMBL" id="QBKS01000001">
    <property type="protein sequence ID" value="PTX56963.1"/>
    <property type="molecule type" value="Genomic_DNA"/>
</dbReference>
<feature type="transmembrane region" description="Helical" evidence="1">
    <location>
        <begin position="6"/>
        <end position="29"/>
    </location>
</feature>
<evidence type="ECO:0000313" key="3">
    <source>
        <dbReference type="Proteomes" id="UP000243978"/>
    </source>
</evidence>
<keyword evidence="1" id="KW-0472">Membrane</keyword>
<proteinExistence type="predicted"/>
<accession>A0A2T6BLK2</accession>
<name>A0A2T6BLK2_9RHOB</name>
<sequence length="229" mass="25988">MKNKLIFYPLVIFGSALLIAFTASHFLTVSFDDVLYHKRHVNSDRLNAPWPGKAYAFYKPTGQFEATPLCSLEMADLQIDKDKVTFHAQNTVGKQFSQALSYVMTASGMSKEETSYQVYSVSLDLPLEKSFTSTGEAKFLEYCQDRVAEKAADTDYVVYQVENAYFDFDTETGHNEWKMVSFKPKPVIFVRCEPGAPDNPPQCDNELLDYRAANWVTKVKYMLGLISIS</sequence>
<organism evidence="2 3">
    <name type="scientific">Litoreibacter ponti</name>
    <dbReference type="NCBI Taxonomy" id="1510457"/>
    <lineage>
        <taxon>Bacteria</taxon>
        <taxon>Pseudomonadati</taxon>
        <taxon>Pseudomonadota</taxon>
        <taxon>Alphaproteobacteria</taxon>
        <taxon>Rhodobacterales</taxon>
        <taxon>Roseobacteraceae</taxon>
        <taxon>Litoreibacter</taxon>
    </lineage>
</organism>